<dbReference type="AlphaFoldDB" id="A0A0V1INZ3"/>
<dbReference type="Proteomes" id="UP000054805">
    <property type="component" value="Unassembled WGS sequence"/>
</dbReference>
<keyword evidence="2" id="KW-1185">Reference proteome</keyword>
<gene>
    <name evidence="1" type="ORF">T4B_15495</name>
</gene>
<comment type="caution">
    <text evidence="1">The sequence shown here is derived from an EMBL/GenBank/DDBJ whole genome shotgun (WGS) entry which is preliminary data.</text>
</comment>
<accession>A0A0V1INZ3</accession>
<reference evidence="1 2" key="1">
    <citation type="submission" date="2015-01" db="EMBL/GenBank/DDBJ databases">
        <title>Evolution of Trichinella species and genotypes.</title>
        <authorList>
            <person name="Korhonen P.K."/>
            <person name="Edoardo P."/>
            <person name="Giuseppe L.R."/>
            <person name="Gasser R.B."/>
        </authorList>
    </citation>
    <scope>NUCLEOTIDE SEQUENCE [LARGE SCALE GENOMIC DNA]</scope>
    <source>
        <strain evidence="1">ISS588</strain>
    </source>
</reference>
<evidence type="ECO:0000313" key="2">
    <source>
        <dbReference type="Proteomes" id="UP000054805"/>
    </source>
</evidence>
<organism evidence="1 2">
    <name type="scientific">Trichinella pseudospiralis</name>
    <name type="common">Parasitic roundworm</name>
    <dbReference type="NCBI Taxonomy" id="6337"/>
    <lineage>
        <taxon>Eukaryota</taxon>
        <taxon>Metazoa</taxon>
        <taxon>Ecdysozoa</taxon>
        <taxon>Nematoda</taxon>
        <taxon>Enoplea</taxon>
        <taxon>Dorylaimia</taxon>
        <taxon>Trichinellida</taxon>
        <taxon>Trichinellidae</taxon>
        <taxon>Trichinella</taxon>
    </lineage>
</organism>
<sequence>MNSLNSRVLNVNPISLAVIQSSTPNLLSEWSFLISIAAFKSAACHASRPFSNYSNTTFVDYNFYTLQVGVLFEAREKRPPSVTSVSYDTQQ</sequence>
<dbReference type="EMBL" id="JYDS01000123">
    <property type="protein sequence ID" value="KRZ24358.1"/>
    <property type="molecule type" value="Genomic_DNA"/>
</dbReference>
<evidence type="ECO:0000313" key="1">
    <source>
        <dbReference type="EMBL" id="KRZ24358.1"/>
    </source>
</evidence>
<proteinExistence type="predicted"/>
<protein>
    <submittedName>
        <fullName evidence="1">Uncharacterized protein</fullName>
    </submittedName>
</protein>
<name>A0A0V1INZ3_TRIPS</name>